<evidence type="ECO:0000313" key="1">
    <source>
        <dbReference type="EMBL" id="SFS21200.1"/>
    </source>
</evidence>
<dbReference type="AlphaFoldDB" id="A0A1I6MZS7"/>
<name>A0A1I6MZS7_9BACT</name>
<reference evidence="1 2" key="1">
    <citation type="submission" date="2016-10" db="EMBL/GenBank/DDBJ databases">
        <authorList>
            <person name="de Groot N.N."/>
        </authorList>
    </citation>
    <scope>NUCLEOTIDE SEQUENCE [LARGE SCALE GENOMIC DNA]</scope>
    <source>
        <strain evidence="1 2">DSM 21001</strain>
    </source>
</reference>
<accession>A0A1I6MZS7</accession>
<proteinExistence type="predicted"/>
<dbReference type="Proteomes" id="UP000199024">
    <property type="component" value="Unassembled WGS sequence"/>
</dbReference>
<evidence type="ECO:0000313" key="2">
    <source>
        <dbReference type="Proteomes" id="UP000199024"/>
    </source>
</evidence>
<gene>
    <name evidence="1" type="ORF">SAMN05421771_4087</name>
</gene>
<keyword evidence="2" id="KW-1185">Reference proteome</keyword>
<organism evidence="1 2">
    <name type="scientific">Granulicella pectinivorans</name>
    <dbReference type="NCBI Taxonomy" id="474950"/>
    <lineage>
        <taxon>Bacteria</taxon>
        <taxon>Pseudomonadati</taxon>
        <taxon>Acidobacteriota</taxon>
        <taxon>Terriglobia</taxon>
        <taxon>Terriglobales</taxon>
        <taxon>Acidobacteriaceae</taxon>
        <taxon>Granulicella</taxon>
    </lineage>
</organism>
<protein>
    <submittedName>
        <fullName evidence="1">Uncharacterized protein</fullName>
    </submittedName>
</protein>
<sequence>MALYANKLSGPRAARLLPESDGIVYANLRPIRLATHFDTKPVPHSPDYQQFIDATGIVFERDLNSVAFGLHKMADPNGPNGTVAYSEVFIGRFDRQRLVTYLASIASAREAYDGHDIYTVPVGSGTARLLRVTVLNDDTIAASNAPTTEQIHAILDRYRSSMSPFSGPTLLTGLYPDVPMFSPVWGIGAIGLPFSEDGHVSIQGLHLPLPDTTPLVASLRYTTGLHLRIEQIAASPAEAARSVQKLNTLLTLFHQMQSFQPGGPDAVMINELVSSIQLEQKNDRAILTAKVPLEAIRKVTSAAK</sequence>
<dbReference type="EMBL" id="FOZL01000002">
    <property type="protein sequence ID" value="SFS21200.1"/>
    <property type="molecule type" value="Genomic_DNA"/>
</dbReference>